<keyword evidence="3" id="KW-1185">Reference proteome</keyword>
<gene>
    <name evidence="2" type="ORF">DFJ67_4953</name>
</gene>
<evidence type="ECO:0000313" key="2">
    <source>
        <dbReference type="EMBL" id="REF98928.1"/>
    </source>
</evidence>
<feature type="transmembrane region" description="Helical" evidence="1">
    <location>
        <begin position="191"/>
        <end position="209"/>
    </location>
</feature>
<keyword evidence="1" id="KW-0812">Transmembrane</keyword>
<name>A0A3D9ZNI1_9ACTN</name>
<dbReference type="Pfam" id="PF14329">
    <property type="entry name" value="DUF4386"/>
    <property type="match status" value="1"/>
</dbReference>
<dbReference type="RefSeq" id="WP_170215952.1">
    <property type="nucleotide sequence ID" value="NZ_BONB01000004.1"/>
</dbReference>
<keyword evidence="1" id="KW-1133">Transmembrane helix</keyword>
<feature type="transmembrane region" description="Helical" evidence="1">
    <location>
        <begin position="136"/>
        <end position="154"/>
    </location>
</feature>
<feature type="transmembrane region" description="Helical" evidence="1">
    <location>
        <begin position="84"/>
        <end position="104"/>
    </location>
</feature>
<organism evidence="2 3">
    <name type="scientific">Asanoa ferruginea</name>
    <dbReference type="NCBI Taxonomy" id="53367"/>
    <lineage>
        <taxon>Bacteria</taxon>
        <taxon>Bacillati</taxon>
        <taxon>Actinomycetota</taxon>
        <taxon>Actinomycetes</taxon>
        <taxon>Micromonosporales</taxon>
        <taxon>Micromonosporaceae</taxon>
        <taxon>Asanoa</taxon>
    </lineage>
</organism>
<dbReference type="AlphaFoldDB" id="A0A3D9ZNI1"/>
<dbReference type="InterPro" id="IPR025495">
    <property type="entry name" value="DUF4386"/>
</dbReference>
<accession>A0A3D9ZNI1</accession>
<comment type="caution">
    <text evidence="2">The sequence shown here is derived from an EMBL/GenBank/DDBJ whole genome shotgun (WGS) entry which is preliminary data.</text>
</comment>
<reference evidence="2 3" key="1">
    <citation type="submission" date="2018-08" db="EMBL/GenBank/DDBJ databases">
        <title>Sequencing the genomes of 1000 actinobacteria strains.</title>
        <authorList>
            <person name="Klenk H.-P."/>
        </authorList>
    </citation>
    <scope>NUCLEOTIDE SEQUENCE [LARGE SCALE GENOMIC DNA]</scope>
    <source>
        <strain evidence="2 3">DSM 44099</strain>
    </source>
</reference>
<dbReference type="EMBL" id="QUMQ01000001">
    <property type="protein sequence ID" value="REF98928.1"/>
    <property type="molecule type" value="Genomic_DNA"/>
</dbReference>
<dbReference type="Proteomes" id="UP000256913">
    <property type="component" value="Unassembled WGS sequence"/>
</dbReference>
<sequence length="228" mass="23862">MNRLVAALMASAAALAIAGFTALGSVFDYPGILKEPTAEILASFRAHQGAVMFWFAVLVVSAALLAPVGLLLGRLAGGTRGRWIAGVGIAAALVQVVGLSRWFLFVPGLSADATDPARTAGAHHTFELLHTWLGEIIGETIGYALTATFTILVARALATRWLAVLGFVSAALIATGVLIPLGLEAASLSNFAGYVAWCLWLIAMAVVLWRRVEPRVVASATVRQGQEA</sequence>
<feature type="transmembrane region" description="Helical" evidence="1">
    <location>
        <begin position="52"/>
        <end position="72"/>
    </location>
</feature>
<proteinExistence type="predicted"/>
<evidence type="ECO:0000313" key="3">
    <source>
        <dbReference type="Proteomes" id="UP000256913"/>
    </source>
</evidence>
<feature type="transmembrane region" description="Helical" evidence="1">
    <location>
        <begin position="161"/>
        <end position="179"/>
    </location>
</feature>
<protein>
    <submittedName>
        <fullName evidence="2">Uncharacterized protein DUF4386</fullName>
    </submittedName>
</protein>
<evidence type="ECO:0000256" key="1">
    <source>
        <dbReference type="SAM" id="Phobius"/>
    </source>
</evidence>
<keyword evidence="1" id="KW-0472">Membrane</keyword>